<dbReference type="EMBL" id="MCGT01000028">
    <property type="protein sequence ID" value="ORX48777.1"/>
    <property type="molecule type" value="Genomic_DNA"/>
</dbReference>
<dbReference type="Proteomes" id="UP000242146">
    <property type="component" value="Unassembled WGS sequence"/>
</dbReference>
<feature type="transmembrane region" description="Helical" evidence="1">
    <location>
        <begin position="12"/>
        <end position="33"/>
    </location>
</feature>
<name>A0A1X2G9T6_9FUNG</name>
<evidence type="ECO:0000313" key="3">
    <source>
        <dbReference type="Proteomes" id="UP000242146"/>
    </source>
</evidence>
<feature type="transmembrane region" description="Helical" evidence="1">
    <location>
        <begin position="40"/>
        <end position="63"/>
    </location>
</feature>
<keyword evidence="1" id="KW-0812">Transmembrane</keyword>
<accession>A0A1X2G9T6</accession>
<dbReference type="AlphaFoldDB" id="A0A1X2G9T6"/>
<feature type="transmembrane region" description="Helical" evidence="1">
    <location>
        <begin position="83"/>
        <end position="106"/>
    </location>
</feature>
<dbReference type="OrthoDB" id="2269082at2759"/>
<gene>
    <name evidence="2" type="ORF">DM01DRAFT_313156</name>
</gene>
<organism evidence="2 3">
    <name type="scientific">Hesseltinella vesiculosa</name>
    <dbReference type="NCBI Taxonomy" id="101127"/>
    <lineage>
        <taxon>Eukaryota</taxon>
        <taxon>Fungi</taxon>
        <taxon>Fungi incertae sedis</taxon>
        <taxon>Mucoromycota</taxon>
        <taxon>Mucoromycotina</taxon>
        <taxon>Mucoromycetes</taxon>
        <taxon>Mucorales</taxon>
        <taxon>Cunninghamellaceae</taxon>
        <taxon>Hesseltinella</taxon>
    </lineage>
</organism>
<reference evidence="2 3" key="1">
    <citation type="submission" date="2016-07" db="EMBL/GenBank/DDBJ databases">
        <title>Pervasive Adenine N6-methylation of Active Genes in Fungi.</title>
        <authorList>
            <consortium name="DOE Joint Genome Institute"/>
            <person name="Mondo S.J."/>
            <person name="Dannebaum R.O."/>
            <person name="Kuo R.C."/>
            <person name="Labutti K."/>
            <person name="Haridas S."/>
            <person name="Kuo A."/>
            <person name="Salamov A."/>
            <person name="Ahrendt S.R."/>
            <person name="Lipzen A."/>
            <person name="Sullivan W."/>
            <person name="Andreopoulos W.B."/>
            <person name="Clum A."/>
            <person name="Lindquist E."/>
            <person name="Daum C."/>
            <person name="Ramamoorthy G.K."/>
            <person name="Gryganskyi A."/>
            <person name="Culley D."/>
            <person name="Magnuson J.K."/>
            <person name="James T.Y."/>
            <person name="O'Malley M.A."/>
            <person name="Stajich J.E."/>
            <person name="Spatafora J.W."/>
            <person name="Visel A."/>
            <person name="Grigoriev I.V."/>
        </authorList>
    </citation>
    <scope>NUCLEOTIDE SEQUENCE [LARGE SCALE GENOMIC DNA]</scope>
    <source>
        <strain evidence="2 3">NRRL 3301</strain>
    </source>
</reference>
<keyword evidence="3" id="KW-1185">Reference proteome</keyword>
<evidence type="ECO:0000256" key="1">
    <source>
        <dbReference type="SAM" id="Phobius"/>
    </source>
</evidence>
<protein>
    <submittedName>
        <fullName evidence="2">Uncharacterized protein</fullName>
    </submittedName>
</protein>
<keyword evidence="1" id="KW-1133">Transmembrane helix</keyword>
<evidence type="ECO:0000313" key="2">
    <source>
        <dbReference type="EMBL" id="ORX48777.1"/>
    </source>
</evidence>
<keyword evidence="1" id="KW-0472">Membrane</keyword>
<proteinExistence type="predicted"/>
<sequence length="154" mass="17313">MHVNKCCFIVPLQPATFAILTLDLLYGVIFSAVSIARISVCIATGLLQFILLVLSGAFRSATISYCQETNGWPQDACSSAMTLAYAFLGLAFVGWSISHVYFWFVIQAYSLRMEGRLRYSVLKDRYLQEWDERMEMNGNQLPRSGSVRSAFSNV</sequence>
<comment type="caution">
    <text evidence="2">The sequence shown here is derived from an EMBL/GenBank/DDBJ whole genome shotgun (WGS) entry which is preliminary data.</text>
</comment>